<dbReference type="Proteomes" id="UP000030528">
    <property type="component" value="Unassembled WGS sequence"/>
</dbReference>
<proteinExistence type="predicted"/>
<dbReference type="AlphaFoldDB" id="A0A0A5I4X4"/>
<dbReference type="Pfam" id="PF11079">
    <property type="entry name" value="YqhG"/>
    <property type="match status" value="1"/>
</dbReference>
<gene>
    <name evidence="1" type="ORF">N781_05810</name>
</gene>
<evidence type="ECO:0000313" key="2">
    <source>
        <dbReference type="Proteomes" id="UP000030528"/>
    </source>
</evidence>
<sequence>MEQQQLQHYLRDYFTWNNCSIIHDQQGILTVQLTEELDEELMNRPFYWNYVKRMGKRGIPQQLTIVTDPEQREEKKGEWIHFGSPRLHKIFRSTMEKARTTRVYEQLTVEGSHTPLTPWLNVNVILHYQGAQKKNELLSLGLQLVHGSLLTNFMDRLDGIPLKSTINDYCFTLTPMIRPQSGFRRMESYLNDYVTKQETDWAKQSLLRLHEEKKLLHHFYSDYLQKETAMEDEELQLGLNRYQQELLGLEERFSPQITVEMVNCGLVYLSHESSTTVMKP</sequence>
<dbReference type="EMBL" id="AVPE01000012">
    <property type="protein sequence ID" value="KGX90882.1"/>
    <property type="molecule type" value="Genomic_DNA"/>
</dbReference>
<reference evidence="1 2" key="1">
    <citation type="submission" date="2013-08" db="EMBL/GenBank/DDBJ databases">
        <authorList>
            <person name="Huang J."/>
            <person name="Wang G."/>
        </authorList>
    </citation>
    <scope>NUCLEOTIDE SEQUENCE [LARGE SCALE GENOMIC DNA]</scope>
    <source>
        <strain evidence="1 2">JSM 076056</strain>
    </source>
</reference>
<dbReference type="InterPro" id="IPR024562">
    <property type="entry name" value="YqhG"/>
</dbReference>
<protein>
    <recommendedName>
        <fullName evidence="3">YqhG</fullName>
    </recommendedName>
</protein>
<dbReference type="eggNOG" id="ENOG502Z821">
    <property type="taxonomic scope" value="Bacteria"/>
</dbReference>
<evidence type="ECO:0000313" key="1">
    <source>
        <dbReference type="EMBL" id="KGX90882.1"/>
    </source>
</evidence>
<name>A0A0A5I4X4_9BACI</name>
<keyword evidence="2" id="KW-1185">Reference proteome</keyword>
<dbReference type="RefSeq" id="WP_026801044.1">
    <property type="nucleotide sequence ID" value="NZ_AULI01000012.1"/>
</dbReference>
<dbReference type="STRING" id="1385510.GCA_000425205_02743"/>
<comment type="caution">
    <text evidence="1">The sequence shown here is derived from an EMBL/GenBank/DDBJ whole genome shotgun (WGS) entry which is preliminary data.</text>
</comment>
<accession>A0A0A5I4X4</accession>
<organism evidence="1 2">
    <name type="scientific">Pontibacillus halophilus JSM 076056 = DSM 19796</name>
    <dbReference type="NCBI Taxonomy" id="1385510"/>
    <lineage>
        <taxon>Bacteria</taxon>
        <taxon>Bacillati</taxon>
        <taxon>Bacillota</taxon>
        <taxon>Bacilli</taxon>
        <taxon>Bacillales</taxon>
        <taxon>Bacillaceae</taxon>
        <taxon>Pontibacillus</taxon>
    </lineage>
</organism>
<evidence type="ECO:0008006" key="3">
    <source>
        <dbReference type="Google" id="ProtNLM"/>
    </source>
</evidence>